<evidence type="ECO:0000313" key="3">
    <source>
        <dbReference type="EMBL" id="MBU2738563.1"/>
    </source>
</evidence>
<evidence type="ECO:0000256" key="1">
    <source>
        <dbReference type="SAM" id="MobiDB-lite"/>
    </source>
</evidence>
<evidence type="ECO:0000259" key="2">
    <source>
        <dbReference type="Pfam" id="PF23536"/>
    </source>
</evidence>
<dbReference type="Pfam" id="PF23536">
    <property type="entry name" value="TraK_C"/>
    <property type="match status" value="1"/>
</dbReference>
<reference evidence="3 4" key="1">
    <citation type="journal article" date="2021" name="ISME J.">
        <title>Genomic evolution of the class Acidithiobacillia: deep-branching Proteobacteria living in extreme acidic conditions.</title>
        <authorList>
            <person name="Moya-Beltran A."/>
            <person name="Beard S."/>
            <person name="Rojas-Villalobos C."/>
            <person name="Issotta F."/>
            <person name="Gallardo Y."/>
            <person name="Ulloa R."/>
            <person name="Giaveno A."/>
            <person name="Degli Esposti M."/>
            <person name="Johnson D.B."/>
            <person name="Quatrini R."/>
        </authorList>
    </citation>
    <scope>NUCLEOTIDE SEQUENCE [LARGE SCALE GENOMIC DNA]</scope>
    <source>
        <strain evidence="3 4">ATCC 19703</strain>
    </source>
</reference>
<dbReference type="InterPro" id="IPR055397">
    <property type="entry name" value="TraK_C"/>
</dbReference>
<feature type="region of interest" description="Disordered" evidence="1">
    <location>
        <begin position="24"/>
        <end position="104"/>
    </location>
</feature>
<comment type="caution">
    <text evidence="3">The sequence shown here is derived from an EMBL/GenBank/DDBJ whole genome shotgun (WGS) entry which is preliminary data.</text>
</comment>
<accession>A0ABS5ZPI2</accession>
<evidence type="ECO:0000313" key="4">
    <source>
        <dbReference type="Proteomes" id="UP001197028"/>
    </source>
</evidence>
<keyword evidence="4" id="KW-1185">Reference proteome</keyword>
<gene>
    <name evidence="3" type="ORF">HJG40_07105</name>
</gene>
<sequence length="360" mass="39011">MDAGAVMGQHTQSQLNHFSGQEAFAQGANNGSGQFHLPTSPIHGAAPVSPAFRGEGRIPESAPPPPTSSHFNQASRGQPVIPGNPPATYPHNGYAPPPSGANPEQIHQAAMNVNGYSIDSGMVPHMSFAQAKKDSTPVVGKTIRVQNGVTYGVPVSGVSPNLFITPFRDPQIIVGSTRYAKRIRHGRDLIISSTLSFPVSVYITGKNPHDPVVSLTLIPSKRPAKTYHLVIPGFVPAQAPTAPEHSSHASQMVALMRDAVMKQVPEDYRQSHRIPPLAAAIPLSWSARMRWVGNHHQIVEYRITNHLKNKVTLTENDFYTKGVLAVSLYPHHLLYPGESTKLFLIETLPPSKHGLGAVWR</sequence>
<name>A0ABS5ZPI2_9PROT</name>
<protein>
    <submittedName>
        <fullName evidence="3">Conjugal transfer protein TraK</fullName>
    </submittedName>
</protein>
<proteinExistence type="predicted"/>
<dbReference type="EMBL" id="JABELD010000051">
    <property type="protein sequence ID" value="MBU2738563.1"/>
    <property type="molecule type" value="Genomic_DNA"/>
</dbReference>
<dbReference type="Proteomes" id="UP001197028">
    <property type="component" value="Unassembled WGS sequence"/>
</dbReference>
<feature type="domain" description="TraK C-terminal" evidence="2">
    <location>
        <begin position="242"/>
        <end position="346"/>
    </location>
</feature>
<organism evidence="3 4">
    <name type="scientific">Acidithiobacillus concretivorus</name>
    <dbReference type="NCBI Taxonomy" id="3063952"/>
    <lineage>
        <taxon>Bacteria</taxon>
        <taxon>Pseudomonadati</taxon>
        <taxon>Pseudomonadota</taxon>
        <taxon>Acidithiobacillia</taxon>
        <taxon>Acidithiobacillales</taxon>
        <taxon>Acidithiobacillaceae</taxon>
        <taxon>Acidithiobacillus</taxon>
    </lineage>
</organism>